<dbReference type="InterPro" id="IPR001806">
    <property type="entry name" value="Small_GTPase"/>
</dbReference>
<dbReference type="SMART" id="SM00176">
    <property type="entry name" value="RAN"/>
    <property type="match status" value="1"/>
</dbReference>
<keyword evidence="8" id="KW-0449">Lipoprotein</keyword>
<reference evidence="11 12" key="1">
    <citation type="submission" date="2017-04" db="EMBL/GenBank/DDBJ databases">
        <title>Genome sequencing of [Candida] sorbophila.</title>
        <authorList>
            <person name="Ahn J.O."/>
        </authorList>
    </citation>
    <scope>NUCLEOTIDE SEQUENCE [LARGE SCALE GENOMIC DNA]</scope>
    <source>
        <strain evidence="11 12">DS02</strain>
    </source>
</reference>
<comment type="similarity">
    <text evidence="2">Belongs to the small GTPase superfamily. Rho family.</text>
</comment>
<feature type="region of interest" description="Disordered" evidence="10">
    <location>
        <begin position="1"/>
        <end position="36"/>
    </location>
</feature>
<dbReference type="GO" id="GO:0005525">
    <property type="term" value="F:GTP binding"/>
    <property type="evidence" value="ECO:0007669"/>
    <property type="project" value="UniProtKB-KW"/>
</dbReference>
<organism evidence="11 12">
    <name type="scientific">Wickerhamiella sorbophila</name>
    <dbReference type="NCBI Taxonomy" id="45607"/>
    <lineage>
        <taxon>Eukaryota</taxon>
        <taxon>Fungi</taxon>
        <taxon>Dikarya</taxon>
        <taxon>Ascomycota</taxon>
        <taxon>Saccharomycotina</taxon>
        <taxon>Dipodascomycetes</taxon>
        <taxon>Dipodascales</taxon>
        <taxon>Trichomonascaceae</taxon>
        <taxon>Wickerhamiella</taxon>
    </lineage>
</organism>
<dbReference type="GeneID" id="36514154"/>
<keyword evidence="7" id="KW-0472">Membrane</keyword>
<feature type="compositionally biased region" description="Basic residues" evidence="10">
    <location>
        <begin position="233"/>
        <end position="247"/>
    </location>
</feature>
<dbReference type="InterPro" id="IPR003578">
    <property type="entry name" value="Small_GTPase_Rho"/>
</dbReference>
<dbReference type="SMART" id="SM00173">
    <property type="entry name" value="RAS"/>
    <property type="match status" value="1"/>
</dbReference>
<sequence>MDIRAKRQSMLGQPYGASSSSLKLSGALKPGAPRQVDQPDKRIKLVCVGDGGIGKTSLLSRYISGEFPKDYVPTVFENYIRNISFNGLKVELALWDTAGQEEYDRLRSLSYPESDAIVLCYSCDSVISLENVIDRWFPEVNLYCPGTPVVLVGLKSDLASQQVSFEAGQIVADQLGAYSHIWCSAKQGSKVQDVFEDAMRAVLSPDAPAATASPAPAPKSKPKPIEASVEARRKPKESKRRKRCLIC</sequence>
<dbReference type="OrthoDB" id="8830751at2759"/>
<evidence type="ECO:0000256" key="5">
    <source>
        <dbReference type="ARBA" id="ARBA00022741"/>
    </source>
</evidence>
<dbReference type="Proteomes" id="UP000238350">
    <property type="component" value="Unassembled WGS sequence"/>
</dbReference>
<dbReference type="Pfam" id="PF00071">
    <property type="entry name" value="Ras"/>
    <property type="match status" value="1"/>
</dbReference>
<dbReference type="PRINTS" id="PR00449">
    <property type="entry name" value="RASTRNSFRMNG"/>
</dbReference>
<dbReference type="GO" id="GO:0003924">
    <property type="term" value="F:GTPase activity"/>
    <property type="evidence" value="ECO:0007669"/>
    <property type="project" value="InterPro"/>
</dbReference>
<dbReference type="GO" id="GO:0007264">
    <property type="term" value="P:small GTPase-mediated signal transduction"/>
    <property type="evidence" value="ECO:0007669"/>
    <property type="project" value="InterPro"/>
</dbReference>
<dbReference type="SMART" id="SM00175">
    <property type="entry name" value="RAB"/>
    <property type="match status" value="1"/>
</dbReference>
<protein>
    <submittedName>
        <fullName evidence="11">GTP-binding protein RHO4</fullName>
    </submittedName>
</protein>
<evidence type="ECO:0000256" key="2">
    <source>
        <dbReference type="ARBA" id="ARBA00010142"/>
    </source>
</evidence>
<evidence type="ECO:0000256" key="1">
    <source>
        <dbReference type="ARBA" id="ARBA00004342"/>
    </source>
</evidence>
<dbReference type="SMART" id="SM00174">
    <property type="entry name" value="RHO"/>
    <property type="match status" value="1"/>
</dbReference>
<proteinExistence type="inferred from homology"/>
<name>A0A2T0FCU0_9ASCO</name>
<keyword evidence="9" id="KW-0636">Prenylation</keyword>
<evidence type="ECO:0000256" key="6">
    <source>
        <dbReference type="ARBA" id="ARBA00023134"/>
    </source>
</evidence>
<keyword evidence="12" id="KW-1185">Reference proteome</keyword>
<gene>
    <name evidence="11" type="ORF">B9G98_00405</name>
</gene>
<evidence type="ECO:0000256" key="4">
    <source>
        <dbReference type="ARBA" id="ARBA00022481"/>
    </source>
</evidence>
<dbReference type="AlphaFoldDB" id="A0A2T0FCU0"/>
<evidence type="ECO:0000256" key="9">
    <source>
        <dbReference type="ARBA" id="ARBA00023289"/>
    </source>
</evidence>
<dbReference type="FunFam" id="3.40.50.300:FF:000983">
    <property type="entry name" value="Rho family GTPase"/>
    <property type="match status" value="1"/>
</dbReference>
<accession>A0A2T0FCU0</accession>
<dbReference type="PROSITE" id="PS51419">
    <property type="entry name" value="RAB"/>
    <property type="match status" value="1"/>
</dbReference>
<dbReference type="InterPro" id="IPR027417">
    <property type="entry name" value="P-loop_NTPase"/>
</dbReference>
<dbReference type="STRING" id="45607.A0A2T0FCU0"/>
<dbReference type="EMBL" id="NDIQ01000001">
    <property type="protein sequence ID" value="PRT52785.1"/>
    <property type="molecule type" value="Genomic_DNA"/>
</dbReference>
<evidence type="ECO:0000313" key="11">
    <source>
        <dbReference type="EMBL" id="PRT52785.1"/>
    </source>
</evidence>
<dbReference type="RefSeq" id="XP_024662731.1">
    <property type="nucleotide sequence ID" value="XM_024806963.1"/>
</dbReference>
<dbReference type="NCBIfam" id="TIGR00231">
    <property type="entry name" value="small_GTP"/>
    <property type="match status" value="1"/>
</dbReference>
<feature type="compositionally biased region" description="Low complexity" evidence="10">
    <location>
        <begin position="16"/>
        <end position="29"/>
    </location>
</feature>
<keyword evidence="4" id="KW-0488">Methylation</keyword>
<keyword evidence="6" id="KW-0342">GTP-binding</keyword>
<evidence type="ECO:0000256" key="3">
    <source>
        <dbReference type="ARBA" id="ARBA00022475"/>
    </source>
</evidence>
<keyword evidence="3" id="KW-1003">Cell membrane</keyword>
<feature type="region of interest" description="Disordered" evidence="10">
    <location>
        <begin position="206"/>
        <end position="247"/>
    </location>
</feature>
<dbReference type="InterPro" id="IPR005225">
    <property type="entry name" value="Small_GTP-bd"/>
</dbReference>
<dbReference type="Gene3D" id="3.40.50.300">
    <property type="entry name" value="P-loop containing nucleotide triphosphate hydrolases"/>
    <property type="match status" value="1"/>
</dbReference>
<evidence type="ECO:0000313" key="12">
    <source>
        <dbReference type="Proteomes" id="UP000238350"/>
    </source>
</evidence>
<dbReference type="PROSITE" id="PS51421">
    <property type="entry name" value="RAS"/>
    <property type="match status" value="1"/>
</dbReference>
<evidence type="ECO:0000256" key="10">
    <source>
        <dbReference type="SAM" id="MobiDB-lite"/>
    </source>
</evidence>
<dbReference type="PANTHER" id="PTHR24072">
    <property type="entry name" value="RHO FAMILY GTPASE"/>
    <property type="match status" value="1"/>
</dbReference>
<dbReference type="PROSITE" id="PS51420">
    <property type="entry name" value="RHO"/>
    <property type="match status" value="1"/>
</dbReference>
<evidence type="ECO:0000256" key="7">
    <source>
        <dbReference type="ARBA" id="ARBA00023136"/>
    </source>
</evidence>
<dbReference type="SUPFAM" id="SSF52540">
    <property type="entry name" value="P-loop containing nucleoside triphosphate hydrolases"/>
    <property type="match status" value="1"/>
</dbReference>
<keyword evidence="5" id="KW-0547">Nucleotide-binding</keyword>
<comment type="caution">
    <text evidence="11">The sequence shown here is derived from an EMBL/GenBank/DDBJ whole genome shotgun (WGS) entry which is preliminary data.</text>
</comment>
<dbReference type="GO" id="GO:0005886">
    <property type="term" value="C:plasma membrane"/>
    <property type="evidence" value="ECO:0007669"/>
    <property type="project" value="UniProtKB-SubCell"/>
</dbReference>
<evidence type="ECO:0000256" key="8">
    <source>
        <dbReference type="ARBA" id="ARBA00023288"/>
    </source>
</evidence>
<comment type="subcellular location">
    <subcellularLocation>
        <location evidence="1">Cell membrane</location>
        <topology evidence="1">Lipid-anchor</topology>
        <orientation evidence="1">Cytoplasmic side</orientation>
    </subcellularLocation>
</comment>